<dbReference type="EMBL" id="JAMZEK010000001">
    <property type="protein sequence ID" value="MCP1373799.1"/>
    <property type="molecule type" value="Genomic_DNA"/>
</dbReference>
<sequence>MDARSTHTLGDPDLRIAGLRLWVHNRQFPESEDYWDGNWLNVTAECRSPGTSVRVDGPIVHLGEIQMLIEQLEVLYRSLHGQARLECMEPNLDVSLRALTGGHIEVRISLTPNQLAESHTYTEGLDQTFLPGIIAECKAILGKFPPKNPKR</sequence>
<dbReference type="RefSeq" id="WP_253565613.1">
    <property type="nucleotide sequence ID" value="NZ_JAMZEK010000001.1"/>
</dbReference>
<evidence type="ECO:0000313" key="2">
    <source>
        <dbReference type="Proteomes" id="UP001204615"/>
    </source>
</evidence>
<dbReference type="Proteomes" id="UP001204615">
    <property type="component" value="Unassembled WGS sequence"/>
</dbReference>
<protein>
    <submittedName>
        <fullName evidence="1">Uncharacterized protein</fullName>
    </submittedName>
</protein>
<evidence type="ECO:0000313" key="1">
    <source>
        <dbReference type="EMBL" id="MCP1373799.1"/>
    </source>
</evidence>
<dbReference type="Pfam" id="PF24716">
    <property type="entry name" value="WapI"/>
    <property type="match status" value="1"/>
</dbReference>
<name>A0ABT1F8U6_9GAMM</name>
<keyword evidence="2" id="KW-1185">Reference proteome</keyword>
<reference evidence="1 2" key="1">
    <citation type="submission" date="2022-06" db="EMBL/GenBank/DDBJ databases">
        <title>Dyella sp. Sa strain:Sa Genome sequencing.</title>
        <authorList>
            <person name="Park S."/>
        </authorList>
    </citation>
    <scope>NUCLEOTIDE SEQUENCE [LARGE SCALE GENOMIC DNA]</scope>
    <source>
        <strain evidence="1 2">Sa</strain>
    </source>
</reference>
<gene>
    <name evidence="1" type="ORF">NC595_06970</name>
</gene>
<organism evidence="1 2">
    <name type="scientific">Dyella lutea</name>
    <dbReference type="NCBI Taxonomy" id="2950441"/>
    <lineage>
        <taxon>Bacteria</taxon>
        <taxon>Pseudomonadati</taxon>
        <taxon>Pseudomonadota</taxon>
        <taxon>Gammaproteobacteria</taxon>
        <taxon>Lysobacterales</taxon>
        <taxon>Rhodanobacteraceae</taxon>
        <taxon>Dyella</taxon>
    </lineage>
</organism>
<comment type="caution">
    <text evidence="1">The sequence shown here is derived from an EMBL/GenBank/DDBJ whole genome shotgun (WGS) entry which is preliminary data.</text>
</comment>
<proteinExistence type="predicted"/>
<accession>A0ABT1F8U6</accession>
<dbReference type="InterPro" id="IPR056510">
    <property type="entry name" value="WapI"/>
</dbReference>